<feature type="region of interest" description="Disordered" evidence="1">
    <location>
        <begin position="1"/>
        <end position="106"/>
    </location>
</feature>
<keyword evidence="3" id="KW-1185">Reference proteome</keyword>
<reference evidence="2" key="1">
    <citation type="submission" date="2022-08" db="EMBL/GenBank/DDBJ databases">
        <authorList>
            <person name="Gutierrez-Valencia J."/>
        </authorList>
    </citation>
    <scope>NUCLEOTIDE SEQUENCE</scope>
</reference>
<sequence length="106" mass="11767">MGDGAPPEPPTSHAETPNRDRRHRRRSRSIDQRTRHPQPPLPKMRHKRNPKTLPSSSIPLAPQLLRRLHRERIPRAQGHDADGQRLGDAEGPEAVGAGGRVPAGEI</sequence>
<protein>
    <submittedName>
        <fullName evidence="2">Uncharacterized protein</fullName>
    </submittedName>
</protein>
<feature type="compositionally biased region" description="Basic and acidic residues" evidence="1">
    <location>
        <begin position="71"/>
        <end position="88"/>
    </location>
</feature>
<dbReference type="Proteomes" id="UP001154282">
    <property type="component" value="Unassembled WGS sequence"/>
</dbReference>
<feature type="compositionally biased region" description="Gly residues" evidence="1">
    <location>
        <begin position="96"/>
        <end position="106"/>
    </location>
</feature>
<organism evidence="2 3">
    <name type="scientific">Linum tenue</name>
    <dbReference type="NCBI Taxonomy" id="586396"/>
    <lineage>
        <taxon>Eukaryota</taxon>
        <taxon>Viridiplantae</taxon>
        <taxon>Streptophyta</taxon>
        <taxon>Embryophyta</taxon>
        <taxon>Tracheophyta</taxon>
        <taxon>Spermatophyta</taxon>
        <taxon>Magnoliopsida</taxon>
        <taxon>eudicotyledons</taxon>
        <taxon>Gunneridae</taxon>
        <taxon>Pentapetalae</taxon>
        <taxon>rosids</taxon>
        <taxon>fabids</taxon>
        <taxon>Malpighiales</taxon>
        <taxon>Linaceae</taxon>
        <taxon>Linum</taxon>
    </lineage>
</organism>
<evidence type="ECO:0000256" key="1">
    <source>
        <dbReference type="SAM" id="MobiDB-lite"/>
    </source>
</evidence>
<evidence type="ECO:0000313" key="3">
    <source>
        <dbReference type="Proteomes" id="UP001154282"/>
    </source>
</evidence>
<accession>A0AAV0IFV0</accession>
<evidence type="ECO:0000313" key="2">
    <source>
        <dbReference type="EMBL" id="CAI0396381.1"/>
    </source>
</evidence>
<gene>
    <name evidence="2" type="ORF">LITE_LOCUS9094</name>
</gene>
<comment type="caution">
    <text evidence="2">The sequence shown here is derived from an EMBL/GenBank/DDBJ whole genome shotgun (WGS) entry which is preliminary data.</text>
</comment>
<name>A0AAV0IFV0_9ROSI</name>
<dbReference type="AlphaFoldDB" id="A0AAV0IFV0"/>
<proteinExistence type="predicted"/>
<feature type="compositionally biased region" description="Pro residues" evidence="1">
    <location>
        <begin position="1"/>
        <end position="10"/>
    </location>
</feature>
<dbReference type="EMBL" id="CAMGYJ010000003">
    <property type="protein sequence ID" value="CAI0396381.1"/>
    <property type="molecule type" value="Genomic_DNA"/>
</dbReference>